<keyword evidence="1" id="KW-0175">Coiled coil</keyword>
<dbReference type="EMBL" id="MLAK01000747">
    <property type="protein sequence ID" value="OHT05771.1"/>
    <property type="molecule type" value="Genomic_DNA"/>
</dbReference>
<keyword evidence="4" id="KW-1185">Reference proteome</keyword>
<reference evidence="3" key="1">
    <citation type="submission" date="2016-10" db="EMBL/GenBank/DDBJ databases">
        <authorList>
            <person name="Benchimol M."/>
            <person name="Almeida L.G."/>
            <person name="Vasconcelos A.T."/>
            <person name="Perreira-Neves A."/>
            <person name="Rosa I.A."/>
            <person name="Tasca T."/>
            <person name="Bogo M.R."/>
            <person name="de Souza W."/>
        </authorList>
    </citation>
    <scope>NUCLEOTIDE SEQUENCE [LARGE SCALE GENOMIC DNA]</scope>
    <source>
        <strain evidence="3">K</strain>
    </source>
</reference>
<evidence type="ECO:0000313" key="3">
    <source>
        <dbReference type="EMBL" id="OHT05771.1"/>
    </source>
</evidence>
<feature type="coiled-coil region" evidence="1">
    <location>
        <begin position="432"/>
        <end position="541"/>
    </location>
</feature>
<dbReference type="OrthoDB" id="10536448at2759"/>
<evidence type="ECO:0000313" key="4">
    <source>
        <dbReference type="Proteomes" id="UP000179807"/>
    </source>
</evidence>
<accession>A0A1J4K3L0</accession>
<dbReference type="AlphaFoldDB" id="A0A1J4K3L0"/>
<evidence type="ECO:0000256" key="2">
    <source>
        <dbReference type="SAM" id="MobiDB-lite"/>
    </source>
</evidence>
<feature type="compositionally biased region" description="Low complexity" evidence="2">
    <location>
        <begin position="33"/>
        <end position="54"/>
    </location>
</feature>
<feature type="compositionally biased region" description="Polar residues" evidence="2">
    <location>
        <begin position="160"/>
        <end position="172"/>
    </location>
</feature>
<gene>
    <name evidence="3" type="ORF">TRFO_26456</name>
</gene>
<dbReference type="GeneID" id="94839662"/>
<dbReference type="RefSeq" id="XP_068358907.1">
    <property type="nucleotide sequence ID" value="XM_068504958.1"/>
</dbReference>
<proteinExistence type="predicted"/>
<feature type="coiled-coil region" evidence="1">
    <location>
        <begin position="683"/>
        <end position="724"/>
    </location>
</feature>
<dbReference type="Proteomes" id="UP000179807">
    <property type="component" value="Unassembled WGS sequence"/>
</dbReference>
<comment type="caution">
    <text evidence="3">The sequence shown here is derived from an EMBL/GenBank/DDBJ whole genome shotgun (WGS) entry which is preliminary data.</text>
</comment>
<dbReference type="Gene3D" id="1.10.287.1490">
    <property type="match status" value="1"/>
</dbReference>
<feature type="region of interest" description="Disordered" evidence="2">
    <location>
        <begin position="1"/>
        <end position="285"/>
    </location>
</feature>
<feature type="compositionally biased region" description="Low complexity" evidence="2">
    <location>
        <begin position="204"/>
        <end position="214"/>
    </location>
</feature>
<evidence type="ECO:0000256" key="1">
    <source>
        <dbReference type="SAM" id="Coils"/>
    </source>
</evidence>
<feature type="compositionally biased region" description="Polar residues" evidence="2">
    <location>
        <begin position="57"/>
        <end position="75"/>
    </location>
</feature>
<feature type="compositionally biased region" description="Polar residues" evidence="2">
    <location>
        <begin position="254"/>
        <end position="271"/>
    </location>
</feature>
<feature type="compositionally biased region" description="Basic residues" evidence="2">
    <location>
        <begin position="83"/>
        <end position="111"/>
    </location>
</feature>
<feature type="compositionally biased region" description="Low complexity" evidence="2">
    <location>
        <begin position="126"/>
        <end position="139"/>
    </location>
</feature>
<sequence length="828" mass="91867">MSAFGFTDEPVQNSGNDGESLFSFTDEPVDNSGNASEFSFGAAAADAPAPSPFGQLKINQQQPQSSQLGNSSDMFDSTGGAKKNVKKKPASRVIGVKKGKSMKKVPSKPKFAKKDGAAPVKGNLFAKASSAAKGSSMSSDVHESEGASESDNPFAHDSEGSSAANNLNQASDFESLLARHESQQPQNEQVFGNKAETSAFDFGAATENETTNIENAEESAFSFGQETKPEPIQSQTPYQQQNAYEAPSEASMFSFGSSAATPAPQMSSQAYATPPQEEVPADSGLDEDCLKFVRQLAKYSKELEMAQSSYDRSNSSLQEMERQQSEALRNEQFDVADQLNGQISKMRAQMLMSQSSFNKTIADAMTLTNEAPQHFLAHAASAQTELPTLRVRKQALDKRLSNLKEDQQVDQQTIEIERKKNASLIESLKKPIQEHSEAHEQMEIDLKAQIANAKQPFIDTLDDLEKQKLSHEQRIEELKKEIMLHQNEINSIKSQIVSNQKQMKQAEDSFNGDKQNVINDKAALEKERDNLQTRIREIEAPFQNLVDTVEKRETEINGISTAIEKISQQIDDGEKDSKSCETAAGIINKLCQDHFMYSEKRTEAKNKFDMSIKSAKDSEARRNEINDEAIELRGRCQRASEFLNNAKLKVPQLEASKKAAVASKNFKGAQQINKELTSINEQIIENEKLVTQGTQQLEQLEAEASSLTSDIAKAQVEVEETKMNLLQLDYNFFSNANQVMENLVSLSPFGEKLLEPLVSMLIFALEHTEEPKQVSPEELKAELDELTQQQEQAVNNEDYDTAESLQEKINTLQAKLEMCKVEERVVEN</sequence>
<organism evidence="3 4">
    <name type="scientific">Tritrichomonas foetus</name>
    <dbReference type="NCBI Taxonomy" id="1144522"/>
    <lineage>
        <taxon>Eukaryota</taxon>
        <taxon>Metamonada</taxon>
        <taxon>Parabasalia</taxon>
        <taxon>Tritrichomonadida</taxon>
        <taxon>Tritrichomonadidae</taxon>
        <taxon>Tritrichomonas</taxon>
    </lineage>
</organism>
<feature type="coiled-coil region" evidence="1">
    <location>
        <begin position="776"/>
        <end position="822"/>
    </location>
</feature>
<protein>
    <submittedName>
        <fullName evidence="3">Myosin heavy chain</fullName>
    </submittedName>
</protein>
<name>A0A1J4K3L0_9EUKA</name>
<feature type="compositionally biased region" description="Polar residues" evidence="2">
    <location>
        <begin position="232"/>
        <end position="243"/>
    </location>
</feature>
<feature type="coiled-coil region" evidence="1">
    <location>
        <begin position="303"/>
        <end position="330"/>
    </location>
</feature>
<dbReference type="VEuPathDB" id="TrichDB:TRFO_26456"/>